<name>A0A0F4L1W4_9BIFI</name>
<dbReference type="SMART" id="SM00060">
    <property type="entry name" value="FN3"/>
    <property type="match status" value="2"/>
</dbReference>
<dbReference type="GO" id="GO:0000272">
    <property type="term" value="P:polysaccharide catabolic process"/>
    <property type="evidence" value="ECO:0007669"/>
    <property type="project" value="UniProtKB-KW"/>
</dbReference>
<evidence type="ECO:0000256" key="4">
    <source>
        <dbReference type="SAM" id="MobiDB-lite"/>
    </source>
</evidence>
<protein>
    <submittedName>
        <fullName evidence="6">Fibronectin type III domain-containing protein</fullName>
    </submittedName>
</protein>
<dbReference type="PANTHER" id="PTHR13817">
    <property type="entry name" value="TITIN"/>
    <property type="match status" value="1"/>
</dbReference>
<gene>
    <name evidence="6" type="ORF">JF69_03540</name>
</gene>
<sequence length="1813" mass="191251">MDLQGRFLRMRRAGLRLRHALAVRARNPAAILAVTLTALVLLVLGVLFVHGVDRRTVQVDDGSIWITSQNERKVARFKPDIGEADVALSTGTDRFDLAQSGYAVILGREGGMAPIAASTATLGDTTRSDARVQRMVNGPTLALFQARTGRIWVGRAASPGDLDPQRRDPVLTLGSGAAVTVDASGAVYAYRPSDGVVLRIDGPDSRAHRELDSLTDHTPVRATAFSVIDGRPVLLAGDRLYWPKGSIRIQHRGDLQLQSTPVDMDRQGPWVGLTDQESVHLVDLDHPRNQVETLGTGGSGQPAQPVSSGGCLWTAWASSGNNFLRLCATGTAVPRVRSPQPRPSTMEAISPTSDLVFRANHRRVILNDVLTGDVWNPRSSTKVIRPQWQTMEVKHADRTDQRQDSADNRQRFAATCRSGSQPIQAEDDSLGIRAGSRALLDPLRNDRQTDCSVLRIEDARSSQGNLRLTPVMNGRYLQVDASDAPVGRARINYSITDGRGQVSSAGIDLSIAPAKMDRGDQAPVQNDTPPEYEVEQGATITVNALAGFEDPDGDPLTLAGAESVNSDRISLSTRADGQLTMSAGSATSGRLAVKVTVSDGVMSGQGLIYFTVKPVNTLAPLVDPVIRQATAGREATVDLSRSVHANAAQPLRLVRVDKPDGIQVEINAESLSFTATAANPGTYYVPYRVAQGDRETQGLVRLEAEHSQGGSALPVPVNDVALLGADQTAIVDPLDNDLDPMGGVLALTDVRVDPDSGIKVGIVDHRRVYLSARKIPTRPLSIAYTVANADGTAQGTIVLQPPSLSRAASAPKAPNLTVGVRSSGLVTVSVMDKVAHADGTSVTLDQQLTTDQRTFAGLAFVSGDTVRYQASERTGDFPAAYTVRDDLGNAASGTITFRVHASDPASKPAPTPKDLRAQVAAGTKVRIPVPLTGIDQDGDCDTLSGLGNQAPRLGRIVKAGADYLIYEAYPDSHGTDEFTYAVEDWVGQRAQARVRIGVFPDSSVTGVFARDDKVRLRPGTVADVPVLLNDISGDDDSLSLDPHLERQGLDQASVENGMIRLIAPSQPGTSYLVYRARNLAGLSDQATLTVVSDPQAPIQPPIAQDYQVAPEDTVDKRSVEVNLDDSISNPSGTLDDLRLGIHPGARAHARTAGEAGSAKLVIDLTDQARAVPYTVTNTRYKITSMAFVKVPAYGVFPPVLRPRAPALKVRAGQSITIDIADQVRVGAGKTARITSRQSVSATKSDGSDPYVDEHTLRFTAAKDYAGPASLTFAVRDGDPGGQAIVNESVLTLPITVVGGRAAPPVLSAPVIDLVAGEPAQTISLPAMTRWPQGSDPADSTFSCGDPQGPIHARLSPRGQLNVSADKTATPGTKATLPVTITGSSGQVRAVLAFRIVATTRPLASVPSRQVGLKAGQSMELNLFDGALNPFPDTPLRLVGLVSDDASRLTASNLGDGRIAIKADRDIGASTNTILATVEDGSRDPGRRVSATITVGIIDRPQAPRMLAGAAQAGDGTVRLAWEPGAANGSPVDEYRVSYTSSAGSGQRSCGNAVTCRVDGLANGHDYSFTVQAHNQVGWSPASSPAAARPDALPGGVQALTVDGGSKETLTVTWRPPENHGSPIQGYTVHGEGSGCGSPRWRAATATKAVFDVGHDEAGATCTVSVTPANMAGSGPVASASGATWSHPDPPAFQTLEYQGKDQVKLVLAPGGEHGRSCADIQVSIDGLDSDKASWTLPCNQPEVSEVITLPAGSAKPADTLTFRAVARIRGMGSEGHSPAATKELTLPKETDKPRDKTLTRQGSPQQTRMNDHG</sequence>
<feature type="domain" description="Fibronectin type-III" evidence="5">
    <location>
        <begin position="1499"/>
        <end position="1594"/>
    </location>
</feature>
<keyword evidence="1" id="KW-0677">Repeat</keyword>
<dbReference type="GO" id="GO:0016798">
    <property type="term" value="F:hydrolase activity, acting on glycosyl bonds"/>
    <property type="evidence" value="ECO:0007669"/>
    <property type="project" value="UniProtKB-KW"/>
</dbReference>
<dbReference type="PANTHER" id="PTHR13817:SF166">
    <property type="entry name" value="NEURONAL IGCAM-RELATED"/>
    <property type="match status" value="1"/>
</dbReference>
<dbReference type="EMBL" id="JWME01000004">
    <property type="protein sequence ID" value="KJY52660.1"/>
    <property type="molecule type" value="Genomic_DNA"/>
</dbReference>
<dbReference type="Proteomes" id="UP000033648">
    <property type="component" value="Unassembled WGS sequence"/>
</dbReference>
<evidence type="ECO:0000313" key="7">
    <source>
        <dbReference type="Proteomes" id="UP000033648"/>
    </source>
</evidence>
<dbReference type="OrthoDB" id="5241356at2"/>
<evidence type="ECO:0000313" key="6">
    <source>
        <dbReference type="EMBL" id="KJY52660.1"/>
    </source>
</evidence>
<dbReference type="PATRIC" id="fig|1684.4.peg.376"/>
<dbReference type="InterPro" id="IPR050964">
    <property type="entry name" value="Striated_Muscle_Regulatory"/>
</dbReference>
<evidence type="ECO:0000256" key="3">
    <source>
        <dbReference type="ARBA" id="ARBA00023326"/>
    </source>
</evidence>
<dbReference type="Pfam" id="PF17963">
    <property type="entry name" value="Big_9"/>
    <property type="match status" value="2"/>
</dbReference>
<dbReference type="Gene3D" id="2.60.40.10">
    <property type="entry name" value="Immunoglobulins"/>
    <property type="match status" value="2"/>
</dbReference>
<evidence type="ECO:0000259" key="5">
    <source>
        <dbReference type="PROSITE" id="PS50853"/>
    </source>
</evidence>
<keyword evidence="2" id="KW-0378">Hydrolase</keyword>
<accession>A0A0F4L1W4</accession>
<proteinExistence type="predicted"/>
<dbReference type="PROSITE" id="PS50853">
    <property type="entry name" value="FN3"/>
    <property type="match status" value="2"/>
</dbReference>
<evidence type="ECO:0000256" key="2">
    <source>
        <dbReference type="ARBA" id="ARBA00023295"/>
    </source>
</evidence>
<feature type="compositionally biased region" description="Polar residues" evidence="4">
    <location>
        <begin position="1799"/>
        <end position="1813"/>
    </location>
</feature>
<organism evidence="6 7">
    <name type="scientific">Bifidobacterium asteroides</name>
    <dbReference type="NCBI Taxonomy" id="1684"/>
    <lineage>
        <taxon>Bacteria</taxon>
        <taxon>Bacillati</taxon>
        <taxon>Actinomycetota</taxon>
        <taxon>Actinomycetes</taxon>
        <taxon>Bifidobacteriales</taxon>
        <taxon>Bifidobacteriaceae</taxon>
        <taxon>Bifidobacterium</taxon>
    </lineage>
</organism>
<dbReference type="InterPro" id="IPR003961">
    <property type="entry name" value="FN3_dom"/>
</dbReference>
<feature type="compositionally biased region" description="Basic and acidic residues" evidence="4">
    <location>
        <begin position="392"/>
        <end position="410"/>
    </location>
</feature>
<evidence type="ECO:0000256" key="1">
    <source>
        <dbReference type="ARBA" id="ARBA00022737"/>
    </source>
</evidence>
<dbReference type="SUPFAM" id="SSF49265">
    <property type="entry name" value="Fibronectin type III"/>
    <property type="match status" value="1"/>
</dbReference>
<feature type="region of interest" description="Disordered" evidence="4">
    <location>
        <begin position="1771"/>
        <end position="1813"/>
    </location>
</feature>
<feature type="compositionally biased region" description="Basic and acidic residues" evidence="4">
    <location>
        <begin position="1785"/>
        <end position="1798"/>
    </location>
</feature>
<dbReference type="InterPro" id="IPR036116">
    <property type="entry name" value="FN3_sf"/>
</dbReference>
<reference evidence="6 7" key="1">
    <citation type="submission" date="2014-12" db="EMBL/GenBank/DDBJ databases">
        <title>Comparative genomics of the lactic acid bacteria isolated from the honey bee gut.</title>
        <authorList>
            <person name="Ellegaard K.M."/>
            <person name="Tamarit D."/>
            <person name="Javelind E."/>
            <person name="Olofsson T."/>
            <person name="Andersson S.G."/>
            <person name="Vasquez A."/>
        </authorList>
    </citation>
    <scope>NUCLEOTIDE SEQUENCE [LARGE SCALE GENOMIC DNA]</scope>
    <source>
        <strain evidence="6 7">Bin2</strain>
    </source>
</reference>
<dbReference type="CDD" id="cd00063">
    <property type="entry name" value="FN3"/>
    <property type="match status" value="2"/>
</dbReference>
<dbReference type="InterPro" id="IPR013783">
    <property type="entry name" value="Ig-like_fold"/>
</dbReference>
<keyword evidence="3" id="KW-0624">Polysaccharide degradation</keyword>
<feature type="domain" description="Fibronectin type-III" evidence="5">
    <location>
        <begin position="1595"/>
        <end position="1688"/>
    </location>
</feature>
<dbReference type="Pfam" id="PF00041">
    <property type="entry name" value="fn3"/>
    <property type="match status" value="1"/>
</dbReference>
<feature type="region of interest" description="Disordered" evidence="4">
    <location>
        <begin position="391"/>
        <end position="410"/>
    </location>
</feature>
<comment type="caution">
    <text evidence="6">The sequence shown here is derived from an EMBL/GenBank/DDBJ whole genome shotgun (WGS) entry which is preliminary data.</text>
</comment>
<keyword evidence="2" id="KW-0326">Glycosidase</keyword>
<keyword evidence="3" id="KW-0119">Carbohydrate metabolism</keyword>